<dbReference type="KEGG" id="sat:SYN_00697"/>
<dbReference type="HOGENOM" id="CLU_545035_0_0_7"/>
<dbReference type="InParanoid" id="Q2LV81"/>
<organism evidence="1 2">
    <name type="scientific">Syntrophus aciditrophicus (strain SB)</name>
    <dbReference type="NCBI Taxonomy" id="56780"/>
    <lineage>
        <taxon>Bacteria</taxon>
        <taxon>Pseudomonadati</taxon>
        <taxon>Thermodesulfobacteriota</taxon>
        <taxon>Syntrophia</taxon>
        <taxon>Syntrophales</taxon>
        <taxon>Syntrophaceae</taxon>
        <taxon>Syntrophus</taxon>
    </lineage>
</organism>
<keyword evidence="2" id="KW-1185">Reference proteome</keyword>
<dbReference type="STRING" id="56780.SYN_00697"/>
<proteinExistence type="predicted"/>
<accession>Q2LV81</accession>
<sequence>MDPFCESTLSAYFPGLVDVCIQDDGQLVYAILKDRELVLAPEYVTETESFSIPEKKHFQFTLPRAAEVMRYFSQEDQALYNDLLHYLKRFSALDEEQWTIIAHYTFLTYLHDHPGIDYCPYILFHAVPERGKSRTGKSIVYVAFRGIHLIELREATIFRYSQNLHGTLFFDLLDVSKKAERSGCEDILLLRYEKGAKCSRVQFPEQGPFNDTVYYDIYGPTIIASNEPLHTILETRCLPIIMPNRPGNYENIRPELALELKERLTAWRAKHLVTTFPNMEPAEGISGRLWDISKPLFLVNSLLPVDCHILEDSIHAIAGEKDESRKDSVEGRLVAIIKEITDKFACDQFIEWTIKTNDIRTRYNEGRPEDKRVTSQWIGKRLKRMSFHNRIVHGYSEIVITADEYAMILKQYGYTGRESSKPTNSLPEKTEQNLSVLRDVERGRECKQEQVPVDFQSPEEREFYHEKLQAMRKEGKKSPEQIEQLMDGELKEWRKYEYPF</sequence>
<dbReference type="AlphaFoldDB" id="Q2LV81"/>
<evidence type="ECO:0000313" key="1">
    <source>
        <dbReference type="EMBL" id="ABC77992.1"/>
    </source>
</evidence>
<dbReference type="eggNOG" id="COG0358">
    <property type="taxonomic scope" value="Bacteria"/>
</dbReference>
<gene>
    <name evidence="1" type="ORF">SYN_00697</name>
</gene>
<protein>
    <submittedName>
        <fullName evidence="1">Hypothetical cytosolic protein</fullName>
    </submittedName>
</protein>
<dbReference type="OrthoDB" id="5493647at2"/>
<dbReference type="EMBL" id="CP000252">
    <property type="protein sequence ID" value="ABC77992.1"/>
    <property type="molecule type" value="Genomic_DNA"/>
</dbReference>
<dbReference type="Proteomes" id="UP000001933">
    <property type="component" value="Chromosome"/>
</dbReference>
<reference evidence="1 2" key="1">
    <citation type="journal article" date="2007" name="Proc. Natl. Acad. Sci. U.S.A.">
        <title>The genome of Syntrophus aciditrophicus: life at the thermodynamic limit of microbial growth.</title>
        <authorList>
            <person name="McInerney M.J."/>
            <person name="Rohlin L."/>
            <person name="Mouttaki H."/>
            <person name="Kim U."/>
            <person name="Krupp R.S."/>
            <person name="Rios-Hernandez L."/>
            <person name="Sieber J."/>
            <person name="Struchtemeyer C.G."/>
            <person name="Bhattacharyya A."/>
            <person name="Campbell J.W."/>
            <person name="Gunsalus R.P."/>
        </authorList>
    </citation>
    <scope>NUCLEOTIDE SEQUENCE [LARGE SCALE GENOMIC DNA]</scope>
    <source>
        <strain evidence="1 2">SB</strain>
    </source>
</reference>
<evidence type="ECO:0000313" key="2">
    <source>
        <dbReference type="Proteomes" id="UP000001933"/>
    </source>
</evidence>
<name>Q2LV81_SYNAS</name>
<dbReference type="RefSeq" id="WP_011418013.1">
    <property type="nucleotide sequence ID" value="NC_007759.1"/>
</dbReference>